<gene>
    <name evidence="3" type="ORF">2145</name>
</gene>
<name>A0A0E4C979_9FIRM</name>
<evidence type="ECO:0000313" key="4">
    <source>
        <dbReference type="Proteomes" id="UP000045545"/>
    </source>
</evidence>
<dbReference type="RefSeq" id="WP_046498707.1">
    <property type="nucleotide sequence ID" value="NZ_CGIH01000036.1"/>
</dbReference>
<evidence type="ECO:0000313" key="3">
    <source>
        <dbReference type="EMBL" id="CFX89751.1"/>
    </source>
</evidence>
<dbReference type="Proteomes" id="UP000045545">
    <property type="component" value="Unassembled WGS sequence"/>
</dbReference>
<dbReference type="InterPro" id="IPR001119">
    <property type="entry name" value="SLH_dom"/>
</dbReference>
<sequence>MILKPNKLILIGLIALLGTFAWVRPLQAITRFSDIKGHWAEEAVLTSYCCDLIKGYPDNSYKPEQPLSQLEALVLFMKTQGYELDKTKPAKNKSSVRNPAVPIVPWGQNYLDTAVEKQLLSREWTYNFVYDAPASRVQVALLLGSLLNLPNDAATLPGEGFFSDLDGISPQARAYIVGLNYAEIMNGFPDNTFRPHQSIKRAEAAALLNKLNQGGWVKYAKGRDERQMEGWVSQLTLVGKKAELELTSLQGVQKLKLDPELVCFRAGRECFHQEAVNSQVRLYLNNKKQVGIISILEKIKTPPADEYITGTVKSVVLGEDSLLILSDLDCRDRRLPLARQARLESLKAQNKGFTALKPDTFVKVYLADDMVVRVSELKTESIAGMVEKISARTLYLEDKGSSKKDKPTWFNYWDRARIVDKNGQRMGTVLRGDKVKVTYLDPIPDGIDDEIPLEIKITSRSELKKVKGQVEKIINQPGNKAVILKKNKSYPADNNVTVTDAVAGTTISFTDLNPGQEIEMYVDGAGVVMRITRN</sequence>
<evidence type="ECO:0000259" key="2">
    <source>
        <dbReference type="PROSITE" id="PS51272"/>
    </source>
</evidence>
<feature type="domain" description="SLH" evidence="2">
    <location>
        <begin position="159"/>
        <end position="222"/>
    </location>
</feature>
<protein>
    <submittedName>
        <fullName evidence="3">S-layer homology domain</fullName>
    </submittedName>
</protein>
<dbReference type="OrthoDB" id="2065578at2"/>
<organism evidence="3 4">
    <name type="scientific">Syntrophomonas zehnderi OL-4</name>
    <dbReference type="NCBI Taxonomy" id="690567"/>
    <lineage>
        <taxon>Bacteria</taxon>
        <taxon>Bacillati</taxon>
        <taxon>Bacillota</taxon>
        <taxon>Clostridia</taxon>
        <taxon>Eubacteriales</taxon>
        <taxon>Syntrophomonadaceae</taxon>
        <taxon>Syntrophomonas</taxon>
    </lineage>
</organism>
<dbReference type="PANTHER" id="PTHR43308">
    <property type="entry name" value="OUTER MEMBRANE PROTEIN ALPHA-RELATED"/>
    <property type="match status" value="1"/>
</dbReference>
<feature type="domain" description="SLH" evidence="2">
    <location>
        <begin position="27"/>
        <end position="90"/>
    </location>
</feature>
<reference evidence="3 4" key="1">
    <citation type="submission" date="2015-03" db="EMBL/GenBank/DDBJ databases">
        <authorList>
            <person name="Murphy D."/>
        </authorList>
    </citation>
    <scope>NUCLEOTIDE SEQUENCE [LARGE SCALE GENOMIC DNA]</scope>
    <source>
        <strain evidence="3 4">OL-4</strain>
    </source>
</reference>
<dbReference type="PROSITE" id="PS51272">
    <property type="entry name" value="SLH"/>
    <property type="match status" value="2"/>
</dbReference>
<dbReference type="AlphaFoldDB" id="A0A0E4C979"/>
<accession>A0A0E4C979</accession>
<dbReference type="EMBL" id="CGIH01000036">
    <property type="protein sequence ID" value="CFX89751.1"/>
    <property type="molecule type" value="Genomic_DNA"/>
</dbReference>
<dbReference type="InterPro" id="IPR051465">
    <property type="entry name" value="Cell_Envelope_Struct_Comp"/>
</dbReference>
<keyword evidence="1" id="KW-0677">Repeat</keyword>
<dbReference type="STRING" id="690567.2145"/>
<proteinExistence type="predicted"/>
<dbReference type="Pfam" id="PF00395">
    <property type="entry name" value="SLH"/>
    <property type="match status" value="2"/>
</dbReference>
<evidence type="ECO:0000256" key="1">
    <source>
        <dbReference type="ARBA" id="ARBA00022737"/>
    </source>
</evidence>
<keyword evidence="4" id="KW-1185">Reference proteome</keyword>